<dbReference type="SUPFAM" id="SSF54511">
    <property type="entry name" value="GFP-like"/>
    <property type="match status" value="1"/>
</dbReference>
<reference evidence="22" key="1">
    <citation type="journal article" date="2016" name="Nature">
        <title>Genome evolution in the allotetraploid frog Xenopus laevis.</title>
        <authorList>
            <person name="Session A.M."/>
            <person name="Uno Y."/>
            <person name="Kwon T."/>
            <person name="Chapman J.A."/>
            <person name="Toyoda A."/>
            <person name="Takahashi S."/>
            <person name="Fukui A."/>
            <person name="Hikosaka A."/>
            <person name="Suzuki A."/>
            <person name="Kondo M."/>
            <person name="van Heeringen S.J."/>
            <person name="Quigley I."/>
            <person name="Heinz S."/>
            <person name="Ogino H."/>
            <person name="Ochi H."/>
            <person name="Hellsten U."/>
            <person name="Lyons J.B."/>
            <person name="Simakov O."/>
            <person name="Putnam N."/>
            <person name="Stites J."/>
            <person name="Kuroki Y."/>
            <person name="Tanaka T."/>
            <person name="Michiue T."/>
            <person name="Watanabe M."/>
            <person name="Bogdanovic O."/>
            <person name="Lister R."/>
            <person name="Georgiou G."/>
            <person name="Paranjpe S.S."/>
            <person name="van Kruijsbergen I."/>
            <person name="Shu S."/>
            <person name="Carlson J."/>
            <person name="Kinoshita T."/>
            <person name="Ohta Y."/>
            <person name="Mawaribuchi S."/>
            <person name="Jenkins J."/>
            <person name="Grimwood J."/>
            <person name="Schmutz J."/>
            <person name="Mitros T."/>
            <person name="Mozaffari S.V."/>
            <person name="Suzuki Y."/>
            <person name="Haramoto Y."/>
            <person name="Yamamoto T.S."/>
            <person name="Takagi C."/>
            <person name="Heald R."/>
            <person name="Miller K."/>
            <person name="Haudenschild C."/>
            <person name="Kitzman J."/>
            <person name="Nakayama T."/>
            <person name="Izutsu Y."/>
            <person name="Robert J."/>
            <person name="Fortriede J."/>
            <person name="Burns K."/>
            <person name="Lotay V."/>
            <person name="Karimi K."/>
            <person name="Yasuoka Y."/>
            <person name="Dichmann D.S."/>
            <person name="Flajnik M.F."/>
            <person name="Houston D.W."/>
            <person name="Shendure J."/>
            <person name="DuPasquier L."/>
            <person name="Vize P.D."/>
            <person name="Zorn A.M."/>
            <person name="Ito M."/>
            <person name="Marcotte E.M."/>
            <person name="Wallingford J.B."/>
            <person name="Ito Y."/>
            <person name="Asashima M."/>
            <person name="Ueno N."/>
            <person name="Matsuda Y."/>
            <person name="Veenstra G.J."/>
            <person name="Fujiyama A."/>
            <person name="Harland R.M."/>
            <person name="Taira M."/>
            <person name="Rokhsar D.S."/>
        </authorList>
    </citation>
    <scope>NUCLEOTIDE SEQUENCE [LARGE SCALE GENOMIC DNA]</scope>
    <source>
        <strain evidence="22">J</strain>
    </source>
</reference>
<dbReference type="PANTHER" id="PTHR12352">
    <property type="entry name" value="SECRETED MODULAR CALCIUM-BINDING PROTEIN"/>
    <property type="match status" value="1"/>
</dbReference>
<feature type="domain" description="EGF-like" evidence="17">
    <location>
        <begin position="880"/>
        <end position="916"/>
    </location>
</feature>
<dbReference type="InterPro" id="IPR006605">
    <property type="entry name" value="G2_nidogen/fibulin_G2F"/>
</dbReference>
<dbReference type="CDD" id="cd00054">
    <property type="entry name" value="EGF_CA"/>
    <property type="match status" value="2"/>
</dbReference>
<dbReference type="Pfam" id="PF12947">
    <property type="entry name" value="EGF_3"/>
    <property type="match status" value="1"/>
</dbReference>
<evidence type="ECO:0008006" key="23">
    <source>
        <dbReference type="Google" id="ProtNLM"/>
    </source>
</evidence>
<evidence type="ECO:0000313" key="22">
    <source>
        <dbReference type="Proteomes" id="UP000694892"/>
    </source>
</evidence>
<evidence type="ECO:0000259" key="20">
    <source>
        <dbReference type="PROSITE" id="PS51220"/>
    </source>
</evidence>
<evidence type="ECO:0000256" key="15">
    <source>
        <dbReference type="SAM" id="MobiDB-lite"/>
    </source>
</evidence>
<keyword evidence="8" id="KW-0084">Basement membrane</keyword>
<proteinExistence type="predicted"/>
<evidence type="ECO:0000313" key="21">
    <source>
        <dbReference type="EMBL" id="OCT68368.1"/>
    </source>
</evidence>
<comment type="subcellular location">
    <subcellularLocation>
        <location evidence="1">Secreted</location>
        <location evidence="1">Extracellular space</location>
        <location evidence="1">Extracellular matrix</location>
        <location evidence="1">Basement membrane</location>
    </subcellularLocation>
</comment>
<dbReference type="SUPFAM" id="SSF57196">
    <property type="entry name" value="EGF/Laminin"/>
    <property type="match status" value="1"/>
</dbReference>
<feature type="repeat" description="LDL-receptor class B" evidence="13">
    <location>
        <begin position="1309"/>
        <end position="1352"/>
    </location>
</feature>
<feature type="disulfide bond" evidence="14">
    <location>
        <begin position="968"/>
        <end position="975"/>
    </location>
</feature>
<evidence type="ECO:0000259" key="17">
    <source>
        <dbReference type="PROSITE" id="PS50026"/>
    </source>
</evidence>
<evidence type="ECO:0000256" key="11">
    <source>
        <dbReference type="ARBA" id="ARBA00023180"/>
    </source>
</evidence>
<feature type="domain" description="Thyroglobulin type-1" evidence="19">
    <location>
        <begin position="1089"/>
        <end position="1161"/>
    </location>
</feature>
<dbReference type="PROSITE" id="PS00010">
    <property type="entry name" value="ASX_HYDROXYL"/>
    <property type="match status" value="2"/>
</dbReference>
<feature type="disulfide bond" evidence="14">
    <location>
        <begin position="1049"/>
        <end position="1056"/>
    </location>
</feature>
<dbReference type="PROSITE" id="PS50993">
    <property type="entry name" value="NIDOGEN_G2"/>
    <property type="match status" value="1"/>
</dbReference>
<keyword evidence="2" id="KW-0964">Secreted</keyword>
<dbReference type="Proteomes" id="UP000694892">
    <property type="component" value="Chromosome 8L"/>
</dbReference>
<feature type="domain" description="Thyroglobulin type-1" evidence="19">
    <location>
        <begin position="927"/>
        <end position="999"/>
    </location>
</feature>
<dbReference type="InterPro" id="IPR024731">
    <property type="entry name" value="NELL2-like_EGF"/>
</dbReference>
<evidence type="ECO:0000256" key="9">
    <source>
        <dbReference type="ARBA" id="ARBA00022889"/>
    </source>
</evidence>
<feature type="domain" description="EGF-like" evidence="17">
    <location>
        <begin position="837"/>
        <end position="879"/>
    </location>
</feature>
<dbReference type="InterPro" id="IPR000716">
    <property type="entry name" value="Thyroglobulin_1"/>
</dbReference>
<dbReference type="OMA" id="TCEHNHG"/>
<comment type="caution">
    <text evidence="12">Lacks conserved residue(s) required for the propagation of feature annotation.</text>
</comment>
<dbReference type="Pfam" id="PF07645">
    <property type="entry name" value="EGF_CA"/>
    <property type="match status" value="1"/>
</dbReference>
<dbReference type="GO" id="GO:0007160">
    <property type="term" value="P:cell-matrix adhesion"/>
    <property type="evidence" value="ECO:0007669"/>
    <property type="project" value="InterPro"/>
</dbReference>
<dbReference type="Pfam" id="PF00086">
    <property type="entry name" value="Thyroglobulin_1"/>
    <property type="match status" value="4"/>
</dbReference>
<dbReference type="SMART" id="SM00179">
    <property type="entry name" value="EGF_CA"/>
    <property type="match status" value="4"/>
</dbReference>
<evidence type="ECO:0000256" key="3">
    <source>
        <dbReference type="ARBA" id="ARBA00022530"/>
    </source>
</evidence>
<dbReference type="Gene3D" id="2.120.10.30">
    <property type="entry name" value="TolB, C-terminal domain"/>
    <property type="match status" value="1"/>
</dbReference>
<dbReference type="EMBL" id="CM004480">
    <property type="protein sequence ID" value="OCT68368.1"/>
    <property type="molecule type" value="Genomic_DNA"/>
</dbReference>
<protein>
    <recommendedName>
        <fullName evidence="23">Nidogen-2</fullName>
    </recommendedName>
</protein>
<organism evidence="21 22">
    <name type="scientific">Xenopus laevis</name>
    <name type="common">African clawed frog</name>
    <dbReference type="NCBI Taxonomy" id="8355"/>
    <lineage>
        <taxon>Eukaryota</taxon>
        <taxon>Metazoa</taxon>
        <taxon>Chordata</taxon>
        <taxon>Craniata</taxon>
        <taxon>Vertebrata</taxon>
        <taxon>Euteleostomi</taxon>
        <taxon>Amphibia</taxon>
        <taxon>Batrachia</taxon>
        <taxon>Anura</taxon>
        <taxon>Pipoidea</taxon>
        <taxon>Pipidae</taxon>
        <taxon>Xenopodinae</taxon>
        <taxon>Xenopus</taxon>
        <taxon>Xenopus</taxon>
    </lineage>
</organism>
<keyword evidence="4 12" id="KW-0245">EGF-like domain</keyword>
<dbReference type="SUPFAM" id="SSF63825">
    <property type="entry name" value="YWTD domain"/>
    <property type="match status" value="1"/>
</dbReference>
<dbReference type="InterPro" id="IPR000033">
    <property type="entry name" value="LDLR_classB_rpt"/>
</dbReference>
<dbReference type="InterPro" id="IPR011042">
    <property type="entry name" value="6-blade_b-propeller_TolB-like"/>
</dbReference>
<feature type="domain" description="Nidogen G2 beta-barrel" evidence="18">
    <location>
        <begin position="517"/>
        <end position="746"/>
    </location>
</feature>
<evidence type="ECO:0000256" key="1">
    <source>
        <dbReference type="ARBA" id="ARBA00004302"/>
    </source>
</evidence>
<dbReference type="SUPFAM" id="SSF57610">
    <property type="entry name" value="Thyroglobulin type-1 domain"/>
    <property type="match status" value="4"/>
</dbReference>
<evidence type="ECO:0000259" key="18">
    <source>
        <dbReference type="PROSITE" id="PS50993"/>
    </source>
</evidence>
<dbReference type="SUPFAM" id="SSF57184">
    <property type="entry name" value="Growth factor receptor domain"/>
    <property type="match status" value="1"/>
</dbReference>
<dbReference type="SMART" id="SM00181">
    <property type="entry name" value="EGF"/>
    <property type="match status" value="5"/>
</dbReference>
<dbReference type="InterPro" id="IPR000152">
    <property type="entry name" value="EGF-type_Asp/Asn_hydroxyl_site"/>
</dbReference>
<dbReference type="PROSITE" id="PS50026">
    <property type="entry name" value="EGF_3"/>
    <property type="match status" value="4"/>
</dbReference>
<dbReference type="SMART" id="SM00682">
    <property type="entry name" value="G2F"/>
    <property type="match status" value="1"/>
</dbReference>
<feature type="domain" description="NIDO" evidence="20">
    <location>
        <begin position="99"/>
        <end position="257"/>
    </location>
</feature>
<evidence type="ECO:0000259" key="19">
    <source>
        <dbReference type="PROSITE" id="PS51162"/>
    </source>
</evidence>
<dbReference type="InterPro" id="IPR036857">
    <property type="entry name" value="Thyroglobulin_1_sf"/>
</dbReference>
<feature type="chain" id="PRO_5038122473" description="Nidogen-2" evidence="16">
    <location>
        <begin position="22"/>
        <end position="1530"/>
    </location>
</feature>
<dbReference type="GO" id="GO:0005615">
    <property type="term" value="C:extracellular space"/>
    <property type="evidence" value="ECO:0007669"/>
    <property type="project" value="TreeGrafter"/>
</dbReference>
<evidence type="ECO:0000256" key="5">
    <source>
        <dbReference type="ARBA" id="ARBA00022729"/>
    </source>
</evidence>
<dbReference type="SMART" id="SM00135">
    <property type="entry name" value="LY"/>
    <property type="match status" value="4"/>
</dbReference>
<dbReference type="Gene3D" id="2.10.25.10">
    <property type="entry name" value="Laminin"/>
    <property type="match status" value="4"/>
</dbReference>
<dbReference type="InterPro" id="IPR000742">
    <property type="entry name" value="EGF"/>
</dbReference>
<feature type="compositionally biased region" description="Acidic residues" evidence="15">
    <location>
        <begin position="306"/>
        <end position="318"/>
    </location>
</feature>
<keyword evidence="9" id="KW-0130">Cell adhesion</keyword>
<feature type="disulfide bond" evidence="14">
    <location>
        <begin position="1130"/>
        <end position="1137"/>
    </location>
</feature>
<dbReference type="GO" id="GO:0005509">
    <property type="term" value="F:calcium ion binding"/>
    <property type="evidence" value="ECO:0007669"/>
    <property type="project" value="InterPro"/>
</dbReference>
<dbReference type="Pfam" id="PF06119">
    <property type="entry name" value="NIDO"/>
    <property type="match status" value="1"/>
</dbReference>
<feature type="domain" description="EGF-like" evidence="17">
    <location>
        <begin position="791"/>
        <end position="833"/>
    </location>
</feature>
<name>A0A974C886_XENLA</name>
<keyword evidence="5 16" id="KW-0732">Signal</keyword>
<feature type="compositionally biased region" description="Polar residues" evidence="15">
    <location>
        <begin position="359"/>
        <end position="381"/>
    </location>
</feature>
<dbReference type="Pfam" id="PF00058">
    <property type="entry name" value="Ldl_recept_b"/>
    <property type="match status" value="2"/>
</dbReference>
<dbReference type="CDD" id="cd00255">
    <property type="entry name" value="nidG2"/>
    <property type="match status" value="1"/>
</dbReference>
<dbReference type="PROSITE" id="PS00484">
    <property type="entry name" value="THYROGLOBULIN_1_1"/>
    <property type="match status" value="4"/>
</dbReference>
<evidence type="ECO:0000256" key="13">
    <source>
        <dbReference type="PROSITE-ProRule" id="PRU00461"/>
    </source>
</evidence>
<keyword evidence="7" id="KW-0106">Calcium</keyword>
<keyword evidence="10 12" id="KW-1015">Disulfide bond</keyword>
<evidence type="ECO:0000256" key="8">
    <source>
        <dbReference type="ARBA" id="ARBA00022869"/>
    </source>
</evidence>
<feature type="signal peptide" evidence="16">
    <location>
        <begin position="1"/>
        <end position="21"/>
    </location>
</feature>
<feature type="domain" description="EGF-like" evidence="17">
    <location>
        <begin position="749"/>
        <end position="790"/>
    </location>
</feature>
<evidence type="ECO:0000256" key="14">
    <source>
        <dbReference type="PROSITE-ProRule" id="PRU00500"/>
    </source>
</evidence>
<dbReference type="InterPro" id="IPR001881">
    <property type="entry name" value="EGF-like_Ca-bd_dom"/>
</dbReference>
<accession>A0A974C886</accession>
<dbReference type="PANTHER" id="PTHR12352:SF3">
    <property type="entry name" value="NIDOGEN-2"/>
    <property type="match status" value="1"/>
</dbReference>
<dbReference type="FunFam" id="2.120.10.30:FF:000030">
    <property type="entry name" value="Nidogen 1"/>
    <property type="match status" value="1"/>
</dbReference>
<keyword evidence="3" id="KW-0272">Extracellular matrix</keyword>
<feature type="region of interest" description="Disordered" evidence="15">
    <location>
        <begin position="306"/>
        <end position="431"/>
    </location>
</feature>
<dbReference type="InterPro" id="IPR003886">
    <property type="entry name" value="NIDO_dom"/>
</dbReference>
<dbReference type="FunFam" id="4.10.800.10:FF:000001">
    <property type="entry name" value="Testican-3 isoform 2"/>
    <property type="match status" value="3"/>
</dbReference>
<dbReference type="PROSITE" id="PS51220">
    <property type="entry name" value="NIDO"/>
    <property type="match status" value="1"/>
</dbReference>
<evidence type="ECO:0000256" key="12">
    <source>
        <dbReference type="PROSITE-ProRule" id="PRU00076"/>
    </source>
</evidence>
<dbReference type="InterPro" id="IPR051950">
    <property type="entry name" value="Dev_reg/Prot_inhib"/>
</dbReference>
<dbReference type="PROSITE" id="PS51162">
    <property type="entry name" value="THYROGLOBULIN_1_2"/>
    <property type="match status" value="4"/>
</dbReference>
<evidence type="ECO:0000256" key="10">
    <source>
        <dbReference type="ARBA" id="ARBA00023157"/>
    </source>
</evidence>
<feature type="domain" description="Thyroglobulin type-1" evidence="19">
    <location>
        <begin position="1171"/>
        <end position="1239"/>
    </location>
</feature>
<dbReference type="Gene3D" id="4.10.800.10">
    <property type="entry name" value="Thyroglobulin type-1"/>
    <property type="match status" value="4"/>
</dbReference>
<dbReference type="InterPro" id="IPR009030">
    <property type="entry name" value="Growth_fac_rcpt_cys_sf"/>
</dbReference>
<dbReference type="PROSITE" id="PS51120">
    <property type="entry name" value="LDLRB"/>
    <property type="match status" value="3"/>
</dbReference>
<evidence type="ECO:0000256" key="6">
    <source>
        <dbReference type="ARBA" id="ARBA00022737"/>
    </source>
</evidence>
<dbReference type="InterPro" id="IPR009017">
    <property type="entry name" value="GFP"/>
</dbReference>
<evidence type="ECO:0000256" key="2">
    <source>
        <dbReference type="ARBA" id="ARBA00022525"/>
    </source>
</evidence>
<feature type="disulfide bond" evidence="14">
    <location>
        <begin position="1209"/>
        <end position="1216"/>
    </location>
</feature>
<dbReference type="InterPro" id="IPR018097">
    <property type="entry name" value="EGF_Ca-bd_CS"/>
</dbReference>
<feature type="repeat" description="LDL-receptor class B" evidence="13">
    <location>
        <begin position="1396"/>
        <end position="1440"/>
    </location>
</feature>
<dbReference type="FunFam" id="2.10.25.10:FF:000139">
    <property type="entry name" value="Fibulin-1"/>
    <property type="match status" value="1"/>
</dbReference>
<sequence length="1530" mass="169918">MWDRTVRLLLPLHCLLAFSAAISRRELFPYGELKGDVLLQEGDDETSEVVKLSQPLLFYEAQFSNLYVGTNGIISTQDFPRETQYVDDGFPTDFPVIAPFLSDIDTSNGKGKIFYRQDNSEPVLNHAAREIQRGFPEATFIPNHAFLVTWENVGTYEEVTRHSASSDRRNTFQAVLAYDHSDAYAIFLYPEDGLQFFGTRPKESYNVHIELPARVGFSRSEAGPYYSVTSNEQSVKNLYQTGNVGVPGIWVFHIGSIWELDNVIPAKFFGAPANEQSLENSHTSFPEHRLFENHENEDSIDYPESFYEESEDELEDNTSDATPTHETHQEGDSNTGNQGYLDIDDQASKLTHAEDEQKATSSAVLSSSHQNPNWTPYTPSESETDRDGPLQEPQIQTGENLDLTREDTLLTDDLPSHNAPDSIPSNSEDLPIYPESAVLVGSHPEQENNFERGRQTDADPGLQTDVFSFKPAGKETCERNHGRCSRFAFCADYSTGFCCHCQEDYYGNGVHCLPRGAPHRVNGKVSGNILVGQTPVNFIDADLHAYIVANDGRAYTAISNVPDPASWSLTPLAPIGGLFGWLFALEKPGFQNGFSFTGAKFVHNIDVTFYPGEEAIHITQTANGFDSEGYMNVKTAIQGKIPYIPETSTIKLSPYTELYQYSGSVVTSTAYREYTVLSESNEEQKLSYRLRQNVTYQECSHSQKQSVSAQKLYVDRVFALYNKEEKVLRYAITNYIGSVHDSTGEEDLKVNPCYDGTHLCDTRAKCQPGSGLEYICVCASGYQGDGRDCTDVNECEVGFTRCGQNTVCVNLQGSYRCECASGFTLSGDEHNCILASSINPCEDGRHMCNRDTSRCVPHGDGVYTCQCFPGFIMSGEKCVDVDECTEHRCHPDASCTNTLGSFSCRCNSGYEGDGFQCTQILDPEPLRTPCLEKRQQLLGQLHPRGPRPVVGQFVPECDAEGNYVPLQCHGSTGHCWCVDKLGEEVAETRTPPGRPSPNCGDKGPEPLRTPCLEKRQQLLGQLHPRGSRPVVGQFVPECDAEGNYVPLQCHGSTGHCWCVDKLGEEIAGTRTQPGRTSPNCADKGPEPLRTPCLEKRQQLLGQLHSRGPHPIVGQFVPECDVEGNYVPLQCHGSTGHCWCVDKLGEEVAGTRTPPGRPSPNCGDTEPTQRPQTVCERWKQSLIEHYGGKPSGEHYVPQCDQYGDFSPLQCHGNSGYCWCVDKEGREIEGSRTEPGMTPACIPTVAPPTMHPTPRPDVTPPATGTFLLYAQGQQIGYLPLNGTRLHKDKARTLLSLHGSIVVGIDYDCHEKMVYWTDVAGRTINRASLEPGAEAEIIINTGLMSTEGLAIDYLRRTLFWTDSGLDKIESSRLDGTERKILFDTQLVNPRAITVDAVRGNLYWTDWNREAPKIESSFVDGSNRRILVNDNIGLPNGLTFDPFSKQVCWADAGTKKLECILSDGTGRRVIQSNLNYPFSVVAYANHFYHTDWRRDGVISIKKDTGHIVEEYLPEQRSHLYGITAVYPYCPSGRK</sequence>
<dbReference type="SMART" id="SM00539">
    <property type="entry name" value="NIDO"/>
    <property type="match status" value="1"/>
</dbReference>
<keyword evidence="11" id="KW-0325">Glycoprotein</keyword>
<feature type="domain" description="Thyroglobulin type-1" evidence="19">
    <location>
        <begin position="1008"/>
        <end position="1080"/>
    </location>
</feature>
<dbReference type="Gene3D" id="2.40.155.10">
    <property type="entry name" value="Green fluorescent protein"/>
    <property type="match status" value="1"/>
</dbReference>
<dbReference type="GO" id="GO:0005604">
    <property type="term" value="C:basement membrane"/>
    <property type="evidence" value="ECO:0007669"/>
    <property type="project" value="UniProtKB-SubCell"/>
</dbReference>
<dbReference type="PROSITE" id="PS01186">
    <property type="entry name" value="EGF_2"/>
    <property type="match status" value="3"/>
</dbReference>
<dbReference type="FunFam" id="2.10.25.10:FF:000038">
    <property type="entry name" value="Fibrillin 2"/>
    <property type="match status" value="1"/>
</dbReference>
<keyword evidence="6" id="KW-0677">Repeat</keyword>
<gene>
    <name evidence="21" type="ORF">XELAEV_18039667mg</name>
</gene>
<feature type="disulfide bond" evidence="12">
    <location>
        <begin position="848"/>
        <end position="865"/>
    </location>
</feature>
<evidence type="ECO:0000256" key="16">
    <source>
        <dbReference type="SAM" id="SignalP"/>
    </source>
</evidence>
<feature type="repeat" description="LDL-receptor class B" evidence="13">
    <location>
        <begin position="1353"/>
        <end position="1395"/>
    </location>
</feature>
<dbReference type="InterPro" id="IPR049883">
    <property type="entry name" value="NOTCH1_EGF-like"/>
</dbReference>
<dbReference type="PROSITE" id="PS01187">
    <property type="entry name" value="EGF_CA"/>
    <property type="match status" value="2"/>
</dbReference>
<evidence type="ECO:0000256" key="4">
    <source>
        <dbReference type="ARBA" id="ARBA00022536"/>
    </source>
</evidence>
<dbReference type="Pfam" id="PF07474">
    <property type="entry name" value="G2F"/>
    <property type="match status" value="1"/>
</dbReference>
<dbReference type="SMART" id="SM00211">
    <property type="entry name" value="TY"/>
    <property type="match status" value="4"/>
</dbReference>
<dbReference type="CDD" id="cd00191">
    <property type="entry name" value="TY"/>
    <property type="match status" value="4"/>
</dbReference>
<evidence type="ECO:0000256" key="7">
    <source>
        <dbReference type="ARBA" id="ARBA00022837"/>
    </source>
</evidence>